<name>A0A9W6T9P0_AMBMO</name>
<evidence type="ECO:0000313" key="1">
    <source>
        <dbReference type="EMBL" id="GME83905.1"/>
    </source>
</evidence>
<comment type="caution">
    <text evidence="1">The sequence shown here is derived from an EMBL/GenBank/DDBJ whole genome shotgun (WGS) entry which is preliminary data.</text>
</comment>
<accession>A0A9W6T9P0</accession>
<dbReference type="Proteomes" id="UP001165063">
    <property type="component" value="Unassembled WGS sequence"/>
</dbReference>
<dbReference type="AlphaFoldDB" id="A0A9W6T9P0"/>
<proteinExistence type="predicted"/>
<gene>
    <name evidence="1" type="ORF">Amon01_001013100</name>
</gene>
<reference evidence="1" key="1">
    <citation type="submission" date="2023-04" db="EMBL/GenBank/DDBJ databases">
        <title>Ambrosiozyma monospora NBRC 1965.</title>
        <authorList>
            <person name="Ichikawa N."/>
            <person name="Sato H."/>
            <person name="Tonouchi N."/>
        </authorList>
    </citation>
    <scope>NUCLEOTIDE SEQUENCE</scope>
    <source>
        <strain evidence="1">NBRC 1965</strain>
    </source>
</reference>
<keyword evidence="2" id="KW-1185">Reference proteome</keyword>
<protein>
    <submittedName>
        <fullName evidence="1">Unnamed protein product</fullName>
    </submittedName>
</protein>
<organism evidence="1 2">
    <name type="scientific">Ambrosiozyma monospora</name>
    <name type="common">Yeast</name>
    <name type="synonym">Endomycopsis monosporus</name>
    <dbReference type="NCBI Taxonomy" id="43982"/>
    <lineage>
        <taxon>Eukaryota</taxon>
        <taxon>Fungi</taxon>
        <taxon>Dikarya</taxon>
        <taxon>Ascomycota</taxon>
        <taxon>Saccharomycotina</taxon>
        <taxon>Pichiomycetes</taxon>
        <taxon>Pichiales</taxon>
        <taxon>Pichiaceae</taxon>
        <taxon>Ambrosiozyma</taxon>
    </lineage>
</organism>
<dbReference type="EMBL" id="BSXU01016873">
    <property type="protein sequence ID" value="GME83905.1"/>
    <property type="molecule type" value="Genomic_DNA"/>
</dbReference>
<sequence>MISSTGLRTIPFHHPLYPSINFTFATDCLPTDDNLNSLIIHSHHTNQHRFTASEGGDVGAGPWFSGGDGVLRSLNND</sequence>
<evidence type="ECO:0000313" key="2">
    <source>
        <dbReference type="Proteomes" id="UP001165063"/>
    </source>
</evidence>